<evidence type="ECO:0000259" key="1">
    <source>
        <dbReference type="Pfam" id="PF13569"/>
    </source>
</evidence>
<accession>A0A8J7GJM0</accession>
<dbReference type="AlphaFoldDB" id="A0A8J7GJM0"/>
<keyword evidence="3" id="KW-1185">Reference proteome</keyword>
<feature type="domain" description="DUF4132" evidence="1">
    <location>
        <begin position="26"/>
        <end position="209"/>
    </location>
</feature>
<dbReference type="RefSeq" id="WP_197004632.1">
    <property type="nucleotide sequence ID" value="NZ_BONS01000024.1"/>
</dbReference>
<protein>
    <recommendedName>
        <fullName evidence="1">DUF4132 domain-containing protein</fullName>
    </recommendedName>
</protein>
<gene>
    <name evidence="2" type="ORF">IW245_004004</name>
</gene>
<name>A0A8J7GJM0_9ACTN</name>
<evidence type="ECO:0000313" key="2">
    <source>
        <dbReference type="EMBL" id="MBG6137810.1"/>
    </source>
</evidence>
<dbReference type="Proteomes" id="UP000622552">
    <property type="component" value="Unassembled WGS sequence"/>
</dbReference>
<sequence>MAWLTATGGYEVTLRDGAIVSRNAAGKELRTLPKGLRDDPAVIGLRQLTEWFTRHETECRADVERWMIRSLPVPATLLAQVWADETWRATLTDLVVAVLDENGQWDPDAVGFLRHADDTGIGVVNLDGETVRLPCERMVIPHPVTLTELDDLREFSADLGGTQTVDQLFRETWTRPADTDPLATSVSTYAGGHYEQLRHLMARAASQGYPVRGGYAVCRVVEGGDIVEARSWIGADDPYYEAETGDLVFVGPGGKALPVSEVGPVTWSEGMRMAAALYAGRTVEKNETES</sequence>
<dbReference type="InterPro" id="IPR025406">
    <property type="entry name" value="DUF4132"/>
</dbReference>
<organism evidence="2 3">
    <name type="scientific">Longispora fulva</name>
    <dbReference type="NCBI Taxonomy" id="619741"/>
    <lineage>
        <taxon>Bacteria</taxon>
        <taxon>Bacillati</taxon>
        <taxon>Actinomycetota</taxon>
        <taxon>Actinomycetes</taxon>
        <taxon>Micromonosporales</taxon>
        <taxon>Micromonosporaceae</taxon>
        <taxon>Longispora</taxon>
    </lineage>
</organism>
<proteinExistence type="predicted"/>
<dbReference type="EMBL" id="JADOUF010000001">
    <property type="protein sequence ID" value="MBG6137810.1"/>
    <property type="molecule type" value="Genomic_DNA"/>
</dbReference>
<reference evidence="2" key="1">
    <citation type="submission" date="2020-11" db="EMBL/GenBank/DDBJ databases">
        <title>Sequencing the genomes of 1000 actinobacteria strains.</title>
        <authorList>
            <person name="Klenk H.-P."/>
        </authorList>
    </citation>
    <scope>NUCLEOTIDE SEQUENCE</scope>
    <source>
        <strain evidence="2">DSM 45356</strain>
    </source>
</reference>
<comment type="caution">
    <text evidence="2">The sequence shown here is derived from an EMBL/GenBank/DDBJ whole genome shotgun (WGS) entry which is preliminary data.</text>
</comment>
<dbReference type="Pfam" id="PF13569">
    <property type="entry name" value="DUF4132"/>
    <property type="match status" value="1"/>
</dbReference>
<evidence type="ECO:0000313" key="3">
    <source>
        <dbReference type="Proteomes" id="UP000622552"/>
    </source>
</evidence>